<accession>A0A549SRE0</accession>
<protein>
    <submittedName>
        <fullName evidence="3">Uncharacterized protein</fullName>
    </submittedName>
</protein>
<organism evidence="3 4">
    <name type="scientific">Methylosinus sporium</name>
    <dbReference type="NCBI Taxonomy" id="428"/>
    <lineage>
        <taxon>Bacteria</taxon>
        <taxon>Pseudomonadati</taxon>
        <taxon>Pseudomonadota</taxon>
        <taxon>Alphaproteobacteria</taxon>
        <taxon>Hyphomicrobiales</taxon>
        <taxon>Methylocystaceae</taxon>
        <taxon>Methylosinus</taxon>
    </lineage>
</organism>
<gene>
    <name evidence="3" type="ORF">FM996_12515</name>
</gene>
<dbReference type="AlphaFoldDB" id="A0A549SRE0"/>
<dbReference type="RefSeq" id="WP_142863294.1">
    <property type="nucleotide sequence ID" value="NZ_VJMF01000047.1"/>
</dbReference>
<feature type="compositionally biased region" description="Low complexity" evidence="1">
    <location>
        <begin position="130"/>
        <end position="158"/>
    </location>
</feature>
<evidence type="ECO:0000256" key="2">
    <source>
        <dbReference type="SAM" id="SignalP"/>
    </source>
</evidence>
<proteinExistence type="predicted"/>
<comment type="caution">
    <text evidence="3">The sequence shown here is derived from an EMBL/GenBank/DDBJ whole genome shotgun (WGS) entry which is preliminary data.</text>
</comment>
<evidence type="ECO:0000313" key="3">
    <source>
        <dbReference type="EMBL" id="TRL32195.1"/>
    </source>
</evidence>
<dbReference type="Proteomes" id="UP000316781">
    <property type="component" value="Unassembled WGS sequence"/>
</dbReference>
<feature type="region of interest" description="Disordered" evidence="1">
    <location>
        <begin position="117"/>
        <end position="174"/>
    </location>
</feature>
<sequence>MRSIFTPFTRLLVGGLTLAVAAAHFGCAVAEPRRSRGGGSAPIEEFGAPTSKGYDDIVVQLAPLVAAKPAKAVRPAEPAAVAAPPPTVSTKSEPAAPVFLHAPLPLIESAPVAEVATAGEPGPVAPPAEPEAAAAAPQNIAAAMEEPAEPSPRAADSEAIAESKKGEEPVAGEAAPPLAAVETLPNPAAAAAPAPLPEEASAEESESPLALWQALVAAFALIGLLGMKYVRRAPAAPSAQEKAAPAAGLAAMRAKIEPLRAKFLALRGRKPAERALEAPTAAAPNEAPKKPKSLDWAEVANALRARFGGAKTTGEPVAAQQNRSIGLVESEGRGRVADSWETSEEDGLELLEPGDASARAIVMNARRRLRSAQS</sequence>
<feature type="signal peptide" evidence="2">
    <location>
        <begin position="1"/>
        <end position="30"/>
    </location>
</feature>
<reference evidence="3 4" key="1">
    <citation type="submission" date="2019-07" db="EMBL/GenBank/DDBJ databases">
        <title>Ln-dependent methylotrophs.</title>
        <authorList>
            <person name="Tani A."/>
        </authorList>
    </citation>
    <scope>NUCLEOTIDE SEQUENCE [LARGE SCALE GENOMIC DNA]</scope>
    <source>
        <strain evidence="3 4">SM89A</strain>
    </source>
</reference>
<evidence type="ECO:0000313" key="4">
    <source>
        <dbReference type="Proteomes" id="UP000316781"/>
    </source>
</evidence>
<feature type="chain" id="PRO_5021954504" evidence="2">
    <location>
        <begin position="31"/>
        <end position="374"/>
    </location>
</feature>
<name>A0A549SRE0_METSR</name>
<dbReference type="EMBL" id="VJMF01000047">
    <property type="protein sequence ID" value="TRL32195.1"/>
    <property type="molecule type" value="Genomic_DNA"/>
</dbReference>
<evidence type="ECO:0000256" key="1">
    <source>
        <dbReference type="SAM" id="MobiDB-lite"/>
    </source>
</evidence>
<keyword evidence="2" id="KW-0732">Signal</keyword>